<evidence type="ECO:0000256" key="1">
    <source>
        <dbReference type="SAM" id="MobiDB-lite"/>
    </source>
</evidence>
<name>A0ABT3GCF8_9BACT</name>
<dbReference type="RefSeq" id="WP_264485424.1">
    <property type="nucleotide sequence ID" value="NZ_JAPDDT010000001.1"/>
</dbReference>
<protein>
    <submittedName>
        <fullName evidence="3">Uncharacterized protein</fullName>
    </submittedName>
</protein>
<feature type="chain" id="PRO_5047057120" evidence="2">
    <location>
        <begin position="21"/>
        <end position="100"/>
    </location>
</feature>
<accession>A0ABT3GCF8</accession>
<gene>
    <name evidence="3" type="ORF">OKA05_02050</name>
</gene>
<evidence type="ECO:0000313" key="4">
    <source>
        <dbReference type="Proteomes" id="UP001320876"/>
    </source>
</evidence>
<reference evidence="3 4" key="1">
    <citation type="submission" date="2022-10" db="EMBL/GenBank/DDBJ databases">
        <title>Luteolibacter arcticus strain CCTCC AB 2014275, whole genome shotgun sequencing project.</title>
        <authorList>
            <person name="Zhao G."/>
            <person name="Shen L."/>
        </authorList>
    </citation>
    <scope>NUCLEOTIDE SEQUENCE [LARGE SCALE GENOMIC DNA]</scope>
    <source>
        <strain evidence="3 4">CCTCC AB 2014275</strain>
    </source>
</reference>
<keyword evidence="4" id="KW-1185">Reference proteome</keyword>
<feature type="signal peptide" evidence="2">
    <location>
        <begin position="1"/>
        <end position="20"/>
    </location>
</feature>
<dbReference type="Proteomes" id="UP001320876">
    <property type="component" value="Unassembled WGS sequence"/>
</dbReference>
<comment type="caution">
    <text evidence="3">The sequence shown here is derived from an EMBL/GenBank/DDBJ whole genome shotgun (WGS) entry which is preliminary data.</text>
</comment>
<evidence type="ECO:0000256" key="2">
    <source>
        <dbReference type="SAM" id="SignalP"/>
    </source>
</evidence>
<feature type="region of interest" description="Disordered" evidence="1">
    <location>
        <begin position="65"/>
        <end position="100"/>
    </location>
</feature>
<keyword evidence="2" id="KW-0732">Signal</keyword>
<dbReference type="EMBL" id="JAPDDT010000001">
    <property type="protein sequence ID" value="MCW1921315.1"/>
    <property type="molecule type" value="Genomic_DNA"/>
</dbReference>
<proteinExistence type="predicted"/>
<sequence length="100" mass="10822">MNCQAILPVLVALLGSPLVASEPAREVAEIRRLLEARGERLDGKTLELLKTGRPADLTQLRRQIQHAPPPQSANIGQGVSRKAAASRKLQPGKLNSSRKL</sequence>
<evidence type="ECO:0000313" key="3">
    <source>
        <dbReference type="EMBL" id="MCW1921315.1"/>
    </source>
</evidence>
<organism evidence="3 4">
    <name type="scientific">Luteolibacter arcticus</name>
    <dbReference type="NCBI Taxonomy" id="1581411"/>
    <lineage>
        <taxon>Bacteria</taxon>
        <taxon>Pseudomonadati</taxon>
        <taxon>Verrucomicrobiota</taxon>
        <taxon>Verrucomicrobiia</taxon>
        <taxon>Verrucomicrobiales</taxon>
        <taxon>Verrucomicrobiaceae</taxon>
        <taxon>Luteolibacter</taxon>
    </lineage>
</organism>